<comment type="domain">
    <text evidence="2">A Gly-cisPro motif from one monomer fits into the active site of the other monomer to allow specific chiral rejection of L-amino acids.</text>
</comment>
<evidence type="ECO:0000313" key="3">
    <source>
        <dbReference type="EMBL" id="NYB75661.1"/>
    </source>
</evidence>
<proteinExistence type="inferred from homology"/>
<evidence type="ECO:0000256" key="2">
    <source>
        <dbReference type="HAMAP-Rule" id="MF_00518"/>
    </source>
</evidence>
<dbReference type="RefSeq" id="WP_179239380.1">
    <property type="nucleotide sequence ID" value="NZ_JACBNQ010000025.1"/>
</dbReference>
<reference evidence="3" key="1">
    <citation type="submission" date="2020-07" db="EMBL/GenBank/DDBJ databases">
        <title>Genomic analysis of a strain of Sedimentibacter Hydroxybenzoicus DSM7310.</title>
        <authorList>
            <person name="Ma S."/>
        </authorList>
    </citation>
    <scope>NUCLEOTIDE SEQUENCE</scope>
    <source>
        <strain evidence="3">DSM 7310</strain>
    </source>
</reference>
<comment type="subunit">
    <text evidence="2">Homodimer.</text>
</comment>
<dbReference type="Pfam" id="PF02580">
    <property type="entry name" value="Tyr_Deacylase"/>
    <property type="match status" value="1"/>
</dbReference>
<keyword evidence="2" id="KW-0694">RNA-binding</keyword>
<evidence type="ECO:0000313" key="4">
    <source>
        <dbReference type="Proteomes" id="UP000611629"/>
    </source>
</evidence>
<dbReference type="GO" id="GO:0005737">
    <property type="term" value="C:cytoplasm"/>
    <property type="evidence" value="ECO:0007669"/>
    <property type="project" value="UniProtKB-SubCell"/>
</dbReference>
<comment type="function">
    <text evidence="2">An aminoacyl-tRNA editing enzyme that deacylates mischarged D-aminoacyl-tRNAs. Also deacylates mischarged glycyl-tRNA(Ala), protecting cells against glycine mischarging by AlaRS. Acts via tRNA-based rather than protein-based catalysis; rejects L-amino acids rather than detecting D-amino acids in the active site. By recycling D-aminoacyl-tRNA to D-amino acids and free tRNA molecules, this enzyme counteracts the toxicity associated with the formation of D-aminoacyl-tRNA entities in vivo and helps enforce protein L-homochirality.</text>
</comment>
<organism evidence="3 4">
    <name type="scientific">Sedimentibacter hydroxybenzoicus DSM 7310</name>
    <dbReference type="NCBI Taxonomy" id="1123245"/>
    <lineage>
        <taxon>Bacteria</taxon>
        <taxon>Bacillati</taxon>
        <taxon>Bacillota</taxon>
        <taxon>Tissierellia</taxon>
        <taxon>Sedimentibacter</taxon>
    </lineage>
</organism>
<keyword evidence="2" id="KW-0963">Cytoplasm</keyword>
<dbReference type="EC" id="3.1.1.-" evidence="2"/>
<dbReference type="PANTHER" id="PTHR10472:SF5">
    <property type="entry name" value="D-AMINOACYL-TRNA DEACYLASE 1"/>
    <property type="match status" value="1"/>
</dbReference>
<comment type="catalytic activity">
    <reaction evidence="2">
        <text>a D-aminoacyl-tRNA + H2O = a tRNA + a D-alpha-amino acid + H(+)</text>
        <dbReference type="Rhea" id="RHEA:13953"/>
        <dbReference type="Rhea" id="RHEA-COMP:10123"/>
        <dbReference type="Rhea" id="RHEA-COMP:10124"/>
        <dbReference type="ChEBI" id="CHEBI:15377"/>
        <dbReference type="ChEBI" id="CHEBI:15378"/>
        <dbReference type="ChEBI" id="CHEBI:59871"/>
        <dbReference type="ChEBI" id="CHEBI:78442"/>
        <dbReference type="ChEBI" id="CHEBI:79333"/>
        <dbReference type="EC" id="3.1.1.96"/>
    </reaction>
</comment>
<accession>A0A974BMN9</accession>
<dbReference type="EC" id="3.1.1.96" evidence="2"/>
<comment type="catalytic activity">
    <reaction evidence="2">
        <text>glycyl-tRNA(Ala) + H2O = tRNA(Ala) + glycine + H(+)</text>
        <dbReference type="Rhea" id="RHEA:53744"/>
        <dbReference type="Rhea" id="RHEA-COMP:9657"/>
        <dbReference type="Rhea" id="RHEA-COMP:13640"/>
        <dbReference type="ChEBI" id="CHEBI:15377"/>
        <dbReference type="ChEBI" id="CHEBI:15378"/>
        <dbReference type="ChEBI" id="CHEBI:57305"/>
        <dbReference type="ChEBI" id="CHEBI:78442"/>
        <dbReference type="ChEBI" id="CHEBI:78522"/>
    </reaction>
</comment>
<dbReference type="InterPro" id="IPR003732">
    <property type="entry name" value="Daa-tRNA_deacyls_DTD"/>
</dbReference>
<dbReference type="Gene3D" id="3.50.80.10">
    <property type="entry name" value="D-tyrosyl-tRNA(Tyr) deacylase"/>
    <property type="match status" value="1"/>
</dbReference>
<dbReference type="GO" id="GO:0043908">
    <property type="term" value="F:Ser(Gly)-tRNA(Ala) hydrolase activity"/>
    <property type="evidence" value="ECO:0007669"/>
    <property type="project" value="UniProtKB-UniRule"/>
</dbReference>
<dbReference type="GO" id="GO:0106026">
    <property type="term" value="F:Gly-tRNA(Ala) deacylase activity"/>
    <property type="evidence" value="ECO:0007669"/>
    <property type="project" value="UniProtKB-UniRule"/>
</dbReference>
<keyword evidence="2" id="KW-0820">tRNA-binding</keyword>
<name>A0A974BMN9_SEDHY</name>
<comment type="similarity">
    <text evidence="1 2">Belongs to the DTD family.</text>
</comment>
<sequence>MRAVVQRVKRANVTVDNKVIGEINHGILLLLGVEGNDDAKDLEYMCDKVPNLRIFEDENGKMNKSLLDVGGSLLIISQFTLLGDARKGRRPSFTEAAQPDKAIPMYTKFISSMKEKNIFTQEGEFGADMQVELVNDGPVTILLDSKKGF</sequence>
<dbReference type="GO" id="GO:0019478">
    <property type="term" value="P:D-amino acid catabolic process"/>
    <property type="evidence" value="ECO:0007669"/>
    <property type="project" value="UniProtKB-UniRule"/>
</dbReference>
<dbReference type="GO" id="GO:0051500">
    <property type="term" value="F:D-tyrosyl-tRNA(Tyr) deacylase activity"/>
    <property type="evidence" value="ECO:0007669"/>
    <property type="project" value="TreeGrafter"/>
</dbReference>
<comment type="caution">
    <text evidence="3">The sequence shown here is derived from an EMBL/GenBank/DDBJ whole genome shotgun (WGS) entry which is preliminary data.</text>
</comment>
<dbReference type="AlphaFoldDB" id="A0A974BMN9"/>
<dbReference type="SUPFAM" id="SSF69500">
    <property type="entry name" value="DTD-like"/>
    <property type="match status" value="1"/>
</dbReference>
<dbReference type="CDD" id="cd00563">
    <property type="entry name" value="Dtyr_deacylase"/>
    <property type="match status" value="1"/>
</dbReference>
<feature type="short sequence motif" description="Gly-cisPro motif, important for rejection of L-amino acids" evidence="2">
    <location>
        <begin position="137"/>
        <end position="138"/>
    </location>
</feature>
<evidence type="ECO:0000256" key="1">
    <source>
        <dbReference type="ARBA" id="ARBA00009673"/>
    </source>
</evidence>
<dbReference type="Proteomes" id="UP000611629">
    <property type="component" value="Unassembled WGS sequence"/>
</dbReference>
<dbReference type="EMBL" id="JACBNQ010000025">
    <property type="protein sequence ID" value="NYB75661.1"/>
    <property type="molecule type" value="Genomic_DNA"/>
</dbReference>
<dbReference type="HAMAP" id="MF_00518">
    <property type="entry name" value="Deacylase_Dtd"/>
    <property type="match status" value="1"/>
</dbReference>
<dbReference type="NCBIfam" id="TIGR00256">
    <property type="entry name" value="D-aminoacyl-tRNA deacylase"/>
    <property type="match status" value="1"/>
</dbReference>
<keyword evidence="2 3" id="KW-0378">Hydrolase</keyword>
<gene>
    <name evidence="2" type="primary">dtd</name>
    <name evidence="3" type="ORF">HZF24_16050</name>
</gene>
<protein>
    <recommendedName>
        <fullName evidence="2">D-aminoacyl-tRNA deacylase</fullName>
        <shortName evidence="2">DTD</shortName>
        <ecNumber evidence="2">3.1.1.96</ecNumber>
    </recommendedName>
    <alternativeName>
        <fullName evidence="2">Gly-tRNA(Ala) deacylase</fullName>
        <ecNumber evidence="2">3.1.1.-</ecNumber>
    </alternativeName>
</protein>
<dbReference type="InterPro" id="IPR023509">
    <property type="entry name" value="DTD-like_sf"/>
</dbReference>
<dbReference type="PANTHER" id="PTHR10472">
    <property type="entry name" value="D-TYROSYL-TRNA TYR DEACYLASE"/>
    <property type="match status" value="1"/>
</dbReference>
<keyword evidence="4" id="KW-1185">Reference proteome</keyword>
<comment type="subcellular location">
    <subcellularLocation>
        <location evidence="2">Cytoplasm</location>
    </subcellularLocation>
</comment>
<dbReference type="FunFam" id="3.50.80.10:FF:000001">
    <property type="entry name" value="D-aminoacyl-tRNA deacylase"/>
    <property type="match status" value="1"/>
</dbReference>
<dbReference type="GO" id="GO:0000049">
    <property type="term" value="F:tRNA binding"/>
    <property type="evidence" value="ECO:0007669"/>
    <property type="project" value="UniProtKB-UniRule"/>
</dbReference>